<feature type="transmembrane region" description="Helical" evidence="6">
    <location>
        <begin position="194"/>
        <end position="216"/>
    </location>
</feature>
<keyword evidence="8" id="KW-1185">Reference proteome</keyword>
<dbReference type="OrthoDB" id="100006at2759"/>
<dbReference type="SUPFAM" id="SSF81321">
    <property type="entry name" value="Family A G protein-coupled receptor-like"/>
    <property type="match status" value="1"/>
</dbReference>
<dbReference type="EMBL" id="CP009814">
    <property type="protein sequence ID" value="ATZ54146.1"/>
    <property type="molecule type" value="Genomic_DNA"/>
</dbReference>
<dbReference type="GO" id="GO:0007189">
    <property type="term" value="P:adenylate cyclase-activating G protein-coupled receptor signaling pathway"/>
    <property type="evidence" value="ECO:0007669"/>
    <property type="project" value="TreeGrafter"/>
</dbReference>
<dbReference type="Proteomes" id="UP000001798">
    <property type="component" value="Chromosome 10"/>
</dbReference>
<evidence type="ECO:0000256" key="5">
    <source>
        <dbReference type="SAM" id="MobiDB-lite"/>
    </source>
</evidence>
<dbReference type="GO" id="GO:0005886">
    <property type="term" value="C:plasma membrane"/>
    <property type="evidence" value="ECO:0007669"/>
    <property type="project" value="TreeGrafter"/>
</dbReference>
<dbReference type="PANTHER" id="PTHR23112">
    <property type="entry name" value="G PROTEIN-COUPLED RECEPTOR 157-RELATED"/>
    <property type="match status" value="1"/>
</dbReference>
<evidence type="ECO:0000256" key="1">
    <source>
        <dbReference type="ARBA" id="ARBA00004141"/>
    </source>
</evidence>
<feature type="transmembrane region" description="Helical" evidence="6">
    <location>
        <begin position="20"/>
        <end position="41"/>
    </location>
</feature>
<dbReference type="RefSeq" id="XP_001555678.1">
    <property type="nucleotide sequence ID" value="XM_001555628.2"/>
</dbReference>
<keyword evidence="4 6" id="KW-0472">Membrane</keyword>
<reference evidence="7 8" key="1">
    <citation type="journal article" date="2011" name="PLoS Genet.">
        <title>Genomic analysis of the necrotrophic fungal pathogens Sclerotinia sclerotiorum and Botrytis cinerea.</title>
        <authorList>
            <person name="Amselem J."/>
            <person name="Cuomo C.A."/>
            <person name="van Kan J.A."/>
            <person name="Viaud M."/>
            <person name="Benito E.P."/>
            <person name="Couloux A."/>
            <person name="Coutinho P.M."/>
            <person name="de Vries R.P."/>
            <person name="Dyer P.S."/>
            <person name="Fillinger S."/>
            <person name="Fournier E."/>
            <person name="Gout L."/>
            <person name="Hahn M."/>
            <person name="Kohn L."/>
            <person name="Lapalu N."/>
            <person name="Plummer K.M."/>
            <person name="Pradier J.M."/>
            <person name="Quevillon E."/>
            <person name="Sharon A."/>
            <person name="Simon A."/>
            <person name="ten Have A."/>
            <person name="Tudzynski B."/>
            <person name="Tudzynski P."/>
            <person name="Wincker P."/>
            <person name="Andrew M."/>
            <person name="Anthouard V."/>
            <person name="Beever R.E."/>
            <person name="Beffa R."/>
            <person name="Benoit I."/>
            <person name="Bouzid O."/>
            <person name="Brault B."/>
            <person name="Chen Z."/>
            <person name="Choquer M."/>
            <person name="Collemare J."/>
            <person name="Cotton P."/>
            <person name="Danchin E.G."/>
            <person name="Da Silva C."/>
            <person name="Gautier A."/>
            <person name="Giraud C."/>
            <person name="Giraud T."/>
            <person name="Gonzalez C."/>
            <person name="Grossetete S."/>
            <person name="Guldener U."/>
            <person name="Henrissat B."/>
            <person name="Howlett B.J."/>
            <person name="Kodira C."/>
            <person name="Kretschmer M."/>
            <person name="Lappartient A."/>
            <person name="Leroch M."/>
            <person name="Levis C."/>
            <person name="Mauceli E."/>
            <person name="Neuveglise C."/>
            <person name="Oeser B."/>
            <person name="Pearson M."/>
            <person name="Poulain J."/>
            <person name="Poussereau N."/>
            <person name="Quesneville H."/>
            <person name="Rascle C."/>
            <person name="Schumacher J."/>
            <person name="Segurens B."/>
            <person name="Sexton A."/>
            <person name="Silva E."/>
            <person name="Sirven C."/>
            <person name="Soanes D.M."/>
            <person name="Talbot N.J."/>
            <person name="Templeton M."/>
            <person name="Yandava C."/>
            <person name="Yarden O."/>
            <person name="Zeng Q."/>
            <person name="Rollins J.A."/>
            <person name="Lebrun M.H."/>
            <person name="Dickman M."/>
        </authorList>
    </citation>
    <scope>NUCLEOTIDE SEQUENCE [LARGE SCALE GENOMIC DNA]</scope>
    <source>
        <strain evidence="7 8">B05.10</strain>
    </source>
</reference>
<evidence type="ECO:0000256" key="6">
    <source>
        <dbReference type="SAM" id="Phobius"/>
    </source>
</evidence>
<feature type="transmembrane region" description="Helical" evidence="6">
    <location>
        <begin position="144"/>
        <end position="166"/>
    </location>
</feature>
<dbReference type="Gene3D" id="1.20.1070.10">
    <property type="entry name" value="Rhodopsin 7-helix transmembrane proteins"/>
    <property type="match status" value="1"/>
</dbReference>
<evidence type="ECO:0000256" key="2">
    <source>
        <dbReference type="ARBA" id="ARBA00022692"/>
    </source>
</evidence>
<dbReference type="VEuPathDB" id="FungiDB:Bcin10g01660"/>
<dbReference type="Pfam" id="PF05462">
    <property type="entry name" value="Dicty_CAR"/>
    <property type="match status" value="1"/>
</dbReference>
<comment type="subcellular location">
    <subcellularLocation>
        <location evidence="1">Membrane</location>
        <topology evidence="1">Multi-pass membrane protein</topology>
    </subcellularLocation>
</comment>
<feature type="region of interest" description="Disordered" evidence="5">
    <location>
        <begin position="381"/>
        <end position="423"/>
    </location>
</feature>
<evidence type="ECO:0000313" key="8">
    <source>
        <dbReference type="Proteomes" id="UP000001798"/>
    </source>
</evidence>
<protein>
    <submittedName>
        <fullName evidence="7">Uncharacterized protein</fullName>
    </submittedName>
</protein>
<evidence type="ECO:0000313" key="7">
    <source>
        <dbReference type="EMBL" id="ATZ54146.1"/>
    </source>
</evidence>
<name>A0A384JU80_BOTFB</name>
<proteinExistence type="predicted"/>
<accession>A0A384JU80</accession>
<dbReference type="OMA" id="NLMVVYP"/>
<dbReference type="AlphaFoldDB" id="A0A384JU80"/>
<reference evidence="7 8" key="2">
    <citation type="journal article" date="2012" name="Eukaryot. Cell">
        <title>Genome update of Botrytis cinerea strains B05.10 and T4.</title>
        <authorList>
            <person name="Staats M."/>
            <person name="van Kan J.A."/>
        </authorList>
    </citation>
    <scope>NUCLEOTIDE SEQUENCE [LARGE SCALE GENOMIC DNA]</scope>
    <source>
        <strain evidence="7 8">B05.10</strain>
    </source>
</reference>
<dbReference type="GO" id="GO:0004930">
    <property type="term" value="F:G protein-coupled receptor activity"/>
    <property type="evidence" value="ECO:0007669"/>
    <property type="project" value="TreeGrafter"/>
</dbReference>
<dbReference type="GeneID" id="5436311"/>
<keyword evidence="3 6" id="KW-1133">Transmembrane helix</keyword>
<feature type="compositionally biased region" description="Basic and acidic residues" evidence="5">
    <location>
        <begin position="391"/>
        <end position="400"/>
    </location>
</feature>
<keyword evidence="2 6" id="KW-0812">Transmembrane</keyword>
<dbReference type="PANTHER" id="PTHR23112:SF37">
    <property type="entry name" value="G PROTEIN-COUPLED RECEPTOR GPR1"/>
    <property type="match status" value="1"/>
</dbReference>
<feature type="transmembrane region" description="Helical" evidence="6">
    <location>
        <begin position="68"/>
        <end position="90"/>
    </location>
</feature>
<dbReference type="KEGG" id="bfu:BCIN_10g01660"/>
<sequence>MLDAESSSLTPLPESLSHGLVAVATFGLLSFFCSISLFLYLTYKIFSWKKKTPIGQSQGQTTSSVNQFLFLIYNLLLADIQQALAFLLNISSLKDNGIMVGTPACWAQGWFVSTGDLASSVFIAVIACHTFLSVVKQYRAPQWAFYTTIAGCWVFIYGLAIIGIAMHPHDLYVRASAWCWIGNQYQNERLWLHYFWIFGAMFGTILIYACIFIYISHQSRSAPPGNQASHLHGAQPLMILYPLIYTICTIPLAAGRIAALAGSEVSLSFYCVAGSMIACNGWLDVLLYASTRAEIVFSEYAPGEETGLETFAFMGKGHSLGTTTTIEAGGLKAAVRGSGNPGRRGHGASDSTDNLYKMGDISVAKNVSVRVSIAREGELGIGGYQRGAPGSKDDSEDHGSDSGWDNMKGRRSESGKSGFSDMA</sequence>
<reference evidence="7 8" key="3">
    <citation type="journal article" date="2017" name="Mol. Plant Pathol.">
        <title>A gapless genome sequence of the fungus Botrytis cinerea.</title>
        <authorList>
            <person name="Van Kan J.A."/>
            <person name="Stassen J.H."/>
            <person name="Mosbach A."/>
            <person name="Van Der Lee T.A."/>
            <person name="Faino L."/>
            <person name="Farmer A.D."/>
            <person name="Papasotiriou D.G."/>
            <person name="Zhou S."/>
            <person name="Seidl M.F."/>
            <person name="Cottam E."/>
            <person name="Edel D."/>
            <person name="Hahn M."/>
            <person name="Schwartz D.C."/>
            <person name="Dietrich R.A."/>
            <person name="Widdison S."/>
            <person name="Scalliet G."/>
        </authorList>
    </citation>
    <scope>NUCLEOTIDE SEQUENCE [LARGE SCALE GENOMIC DNA]</scope>
    <source>
        <strain evidence="7 8">B05.10</strain>
    </source>
</reference>
<feature type="transmembrane region" description="Helical" evidence="6">
    <location>
        <begin position="110"/>
        <end position="132"/>
    </location>
</feature>
<evidence type="ECO:0000256" key="4">
    <source>
        <dbReference type="ARBA" id="ARBA00023136"/>
    </source>
</evidence>
<gene>
    <name evidence="7" type="ORF">BCIN_10g01660</name>
</gene>
<organism evidence="7 8">
    <name type="scientific">Botryotinia fuckeliana (strain B05.10)</name>
    <name type="common">Noble rot fungus</name>
    <name type="synonym">Botrytis cinerea</name>
    <dbReference type="NCBI Taxonomy" id="332648"/>
    <lineage>
        <taxon>Eukaryota</taxon>
        <taxon>Fungi</taxon>
        <taxon>Dikarya</taxon>
        <taxon>Ascomycota</taxon>
        <taxon>Pezizomycotina</taxon>
        <taxon>Leotiomycetes</taxon>
        <taxon>Helotiales</taxon>
        <taxon>Sclerotiniaceae</taxon>
        <taxon>Botrytis</taxon>
    </lineage>
</organism>
<feature type="transmembrane region" description="Helical" evidence="6">
    <location>
        <begin position="237"/>
        <end position="261"/>
    </location>
</feature>
<evidence type="ECO:0000256" key="3">
    <source>
        <dbReference type="ARBA" id="ARBA00022989"/>
    </source>
</evidence>